<dbReference type="InterPro" id="IPR010808">
    <property type="entry name" value="CheA_P2-bd"/>
</dbReference>
<name>A0AA46AJ30_9CLOT</name>
<dbReference type="RefSeq" id="WP_283409341.1">
    <property type="nucleotide sequence ID" value="NZ_FXUF01000007.1"/>
</dbReference>
<dbReference type="Proteomes" id="UP001158066">
    <property type="component" value="Unassembled WGS sequence"/>
</dbReference>
<accession>A0AA46AJ30</accession>
<gene>
    <name evidence="3" type="ORF">SAMN06296020_10710</name>
</gene>
<reference evidence="3" key="1">
    <citation type="submission" date="2017-05" db="EMBL/GenBank/DDBJ databases">
        <authorList>
            <person name="Varghese N."/>
            <person name="Submissions S."/>
        </authorList>
    </citation>
    <scope>NUCLEOTIDE SEQUENCE</scope>
    <source>
        <strain evidence="3">Su22</strain>
    </source>
</reference>
<evidence type="ECO:0000259" key="2">
    <source>
        <dbReference type="PROSITE" id="PS50894"/>
    </source>
</evidence>
<evidence type="ECO:0000313" key="3">
    <source>
        <dbReference type="EMBL" id="SMP57875.1"/>
    </source>
</evidence>
<protein>
    <submittedName>
        <fullName evidence="3">P2 response regulator binding domain-containing protein</fullName>
    </submittedName>
</protein>
<comment type="caution">
    <text evidence="3">The sequence shown here is derived from an EMBL/GenBank/DDBJ whole genome shotgun (WGS) entry which is preliminary data.</text>
</comment>
<dbReference type="AlphaFoldDB" id="A0AA46AJ30"/>
<dbReference type="InterPro" id="IPR051315">
    <property type="entry name" value="Bact_Chemotaxis_CheA"/>
</dbReference>
<dbReference type="PANTHER" id="PTHR43395:SF1">
    <property type="entry name" value="CHEMOTAXIS PROTEIN CHEA"/>
    <property type="match status" value="1"/>
</dbReference>
<dbReference type="Pfam" id="PF01627">
    <property type="entry name" value="Hpt"/>
    <property type="match status" value="1"/>
</dbReference>
<proteinExistence type="predicted"/>
<keyword evidence="1" id="KW-0597">Phosphoprotein</keyword>
<dbReference type="PROSITE" id="PS50894">
    <property type="entry name" value="HPT"/>
    <property type="match status" value="1"/>
</dbReference>
<dbReference type="EMBL" id="FXUF01000007">
    <property type="protein sequence ID" value="SMP57875.1"/>
    <property type="molecule type" value="Genomic_DNA"/>
</dbReference>
<dbReference type="GO" id="GO:0000155">
    <property type="term" value="F:phosphorelay sensor kinase activity"/>
    <property type="evidence" value="ECO:0007669"/>
    <property type="project" value="InterPro"/>
</dbReference>
<keyword evidence="4" id="KW-1185">Reference proteome</keyword>
<feature type="domain" description="HPt" evidence="2">
    <location>
        <begin position="1"/>
        <end position="100"/>
    </location>
</feature>
<dbReference type="Gene3D" id="1.20.120.160">
    <property type="entry name" value="HPT domain"/>
    <property type="match status" value="1"/>
</dbReference>
<organism evidence="3 4">
    <name type="scientific">Anoxynatronum buryatiense</name>
    <dbReference type="NCBI Taxonomy" id="489973"/>
    <lineage>
        <taxon>Bacteria</taxon>
        <taxon>Bacillati</taxon>
        <taxon>Bacillota</taxon>
        <taxon>Clostridia</taxon>
        <taxon>Eubacteriales</taxon>
        <taxon>Clostridiaceae</taxon>
        <taxon>Anoxynatronum</taxon>
    </lineage>
</organism>
<dbReference type="SUPFAM" id="SSF47226">
    <property type="entry name" value="Histidine-containing phosphotransfer domain, HPT domain"/>
    <property type="match status" value="1"/>
</dbReference>
<evidence type="ECO:0000256" key="1">
    <source>
        <dbReference type="PROSITE-ProRule" id="PRU00110"/>
    </source>
</evidence>
<dbReference type="CDD" id="cd00088">
    <property type="entry name" value="HPT"/>
    <property type="match status" value="1"/>
</dbReference>
<feature type="modified residue" description="Phosphohistidine" evidence="1">
    <location>
        <position position="43"/>
    </location>
</feature>
<dbReference type="PANTHER" id="PTHR43395">
    <property type="entry name" value="SENSOR HISTIDINE KINASE CHEA"/>
    <property type="match status" value="1"/>
</dbReference>
<dbReference type="InterPro" id="IPR036641">
    <property type="entry name" value="HPT_dom_sf"/>
</dbReference>
<dbReference type="InterPro" id="IPR035891">
    <property type="entry name" value="CheY-binding_CheA"/>
</dbReference>
<dbReference type="SMART" id="SM00073">
    <property type="entry name" value="HPT"/>
    <property type="match status" value="1"/>
</dbReference>
<dbReference type="Pfam" id="PF07194">
    <property type="entry name" value="P2"/>
    <property type="match status" value="1"/>
</dbReference>
<sequence>MDTISQLYFEETMEQLENAEGCLNEMQQFFQPAHVDRLFRYIHSVKGSSDMMGFSEVKDLSHVLEDLLSQAREGKKTLTGELMDVCYQSVDTLIHMVENRKQDVHGSASVRLISESRNLIQQLQQISEESSFEMSVLREPVTFPEEPHASAAPVSISLPDPAAIKPPAPPAEVLLPDISSETSSPASNPLPIPVPVPVHRYYVRMLLSPDNPMTAVTRFLILKRLDENGVVIYTHPSRELIEAMTELPVSQNLQDANGALTFLNPHEMVFLYRSNLSRDHLSRELDVGYVEDHFVIDLGKTYQEYRMTKDDRAFFKYYFNEYARILSSLEQLTRQSRHGQQATPGPHWQKIHYSLIKISSRIIQLPSNERYHQWINAHQLAKDFFELETTANQPKTPALITYLKTLLMHAATDAWRLVKNEVVIKHLHLEEKQHVLLSLQNLSLELNPDLHQVLLVDVSAKNRLLESEVKSILSIFQTLKEKQIRPLLIHDGKNRLRIDQGTEPLPLKSLFVQYQYEHQLLEKALLQLCHHPFFPETEGGVS</sequence>
<dbReference type="InterPro" id="IPR008207">
    <property type="entry name" value="Sig_transdc_His_kin_Hpt_dom"/>
</dbReference>
<dbReference type="SUPFAM" id="SSF55052">
    <property type="entry name" value="CheY-binding domain of CheA"/>
    <property type="match status" value="1"/>
</dbReference>
<evidence type="ECO:0000313" key="4">
    <source>
        <dbReference type="Proteomes" id="UP001158066"/>
    </source>
</evidence>